<dbReference type="AlphaFoldDB" id="A0A2N5Y6V3"/>
<dbReference type="PANTHER" id="PTHR39322:SF1">
    <property type="entry name" value="ISOVALERYL-HOMOSERINE LACTONE SYNTHASE"/>
    <property type="match status" value="1"/>
</dbReference>
<evidence type="ECO:0000256" key="6">
    <source>
        <dbReference type="ARBA" id="ARBA00022929"/>
    </source>
</evidence>
<dbReference type="InterPro" id="IPR016181">
    <property type="entry name" value="Acyl_CoA_acyltransferase"/>
</dbReference>
<comment type="caution">
    <text evidence="8">The sequence shown here is derived from an EMBL/GenBank/DDBJ whole genome shotgun (WGS) entry which is preliminary data.</text>
</comment>
<evidence type="ECO:0000313" key="8">
    <source>
        <dbReference type="EMBL" id="PLW84107.1"/>
    </source>
</evidence>
<dbReference type="InterPro" id="IPR001690">
    <property type="entry name" value="Autoind_synthase"/>
</dbReference>
<dbReference type="RefSeq" id="WP_101519743.1">
    <property type="nucleotide sequence ID" value="NZ_PKLZ01000001.1"/>
</dbReference>
<protein>
    <recommendedName>
        <fullName evidence="2">Acyl-homoserine-lactone synthase</fullName>
        <ecNumber evidence="1">2.3.1.184</ecNumber>
    </recommendedName>
</protein>
<keyword evidence="9" id="KW-1185">Reference proteome</keyword>
<keyword evidence="3" id="KW-0673">Quorum sensing</keyword>
<keyword evidence="5" id="KW-0949">S-adenosyl-L-methionine</keyword>
<name>A0A2N5Y6V3_9GAMM</name>
<evidence type="ECO:0000256" key="7">
    <source>
        <dbReference type="ARBA" id="ARBA00048576"/>
    </source>
</evidence>
<comment type="catalytic activity">
    <reaction evidence="7">
        <text>a fatty acyl-[ACP] + S-adenosyl-L-methionine = an N-acyl-L-homoserine lactone + S-methyl-5'-thioadenosine + holo-[ACP] + H(+)</text>
        <dbReference type="Rhea" id="RHEA:10096"/>
        <dbReference type="Rhea" id="RHEA-COMP:9685"/>
        <dbReference type="Rhea" id="RHEA-COMP:14125"/>
        <dbReference type="ChEBI" id="CHEBI:15378"/>
        <dbReference type="ChEBI" id="CHEBI:17509"/>
        <dbReference type="ChEBI" id="CHEBI:55474"/>
        <dbReference type="ChEBI" id="CHEBI:59789"/>
        <dbReference type="ChEBI" id="CHEBI:64479"/>
        <dbReference type="ChEBI" id="CHEBI:138651"/>
        <dbReference type="EC" id="2.3.1.184"/>
    </reaction>
</comment>
<evidence type="ECO:0000256" key="4">
    <source>
        <dbReference type="ARBA" id="ARBA00022679"/>
    </source>
</evidence>
<dbReference type="Pfam" id="PF13444">
    <property type="entry name" value="Acetyltransf_5"/>
    <property type="match status" value="1"/>
</dbReference>
<dbReference type="Gene3D" id="3.40.630.30">
    <property type="match status" value="1"/>
</dbReference>
<gene>
    <name evidence="8" type="ORF">CWI75_01785</name>
</gene>
<evidence type="ECO:0000256" key="3">
    <source>
        <dbReference type="ARBA" id="ARBA00022654"/>
    </source>
</evidence>
<dbReference type="GO" id="GO:0007165">
    <property type="term" value="P:signal transduction"/>
    <property type="evidence" value="ECO:0007669"/>
    <property type="project" value="TreeGrafter"/>
</dbReference>
<accession>A0A2N5Y6V3</accession>
<reference evidence="9" key="1">
    <citation type="submission" date="2017-11" db="EMBL/GenBank/DDBJ databases">
        <title>The draft genome sequence of Chromatocurvus sp. F02.</title>
        <authorList>
            <person name="Du Z.-J."/>
            <person name="Chang Y.-Q."/>
        </authorList>
    </citation>
    <scope>NUCLEOTIDE SEQUENCE [LARGE SCALE GENOMIC DNA]</scope>
    <source>
        <strain evidence="9">F02</strain>
    </source>
</reference>
<evidence type="ECO:0000313" key="9">
    <source>
        <dbReference type="Proteomes" id="UP000234845"/>
    </source>
</evidence>
<dbReference type="OrthoDB" id="582214at2"/>
<dbReference type="PANTHER" id="PTHR39322">
    <property type="entry name" value="ACYL-HOMOSERINE-LACTONE SYNTHASE"/>
    <property type="match status" value="1"/>
</dbReference>
<dbReference type="SUPFAM" id="SSF55729">
    <property type="entry name" value="Acyl-CoA N-acyltransferases (Nat)"/>
    <property type="match status" value="1"/>
</dbReference>
<dbReference type="EMBL" id="PKLZ01000001">
    <property type="protein sequence ID" value="PLW84107.1"/>
    <property type="molecule type" value="Genomic_DNA"/>
</dbReference>
<evidence type="ECO:0000256" key="5">
    <source>
        <dbReference type="ARBA" id="ARBA00022691"/>
    </source>
</evidence>
<sequence length="212" mass="23892">MTYPRTLQFSSWFSTVVITEPQDLQAIYRLRYRVYCEERGFLTAENYPDNAECDAYDAHSVHFAAFDQDGKVAAAIRLVCPGQEGGLPYQQHCPLFDEVALPPATAAGEVSRLVLNQGYRTPPGGGGTGTVVMAVYRAMYRYSREHGIRYWYAAMERPLLRMLARIGVTFERIGPEVDYCGPVAPYLLDLEALDYRLARCNPGFLQWLSSTP</sequence>
<evidence type="ECO:0000256" key="1">
    <source>
        <dbReference type="ARBA" id="ARBA00012340"/>
    </source>
</evidence>
<dbReference type="GO" id="GO:0009372">
    <property type="term" value="P:quorum sensing"/>
    <property type="evidence" value="ECO:0007669"/>
    <property type="project" value="UniProtKB-KW"/>
</dbReference>
<keyword evidence="6" id="KW-0071">Autoinducer synthesis</keyword>
<dbReference type="GO" id="GO:0061579">
    <property type="term" value="F:N-acyl homoserine lactone synthase activity"/>
    <property type="evidence" value="ECO:0007669"/>
    <property type="project" value="UniProtKB-EC"/>
</dbReference>
<dbReference type="EC" id="2.3.1.184" evidence="1"/>
<evidence type="ECO:0000256" key="2">
    <source>
        <dbReference type="ARBA" id="ARBA00018768"/>
    </source>
</evidence>
<keyword evidence="4" id="KW-0808">Transferase</keyword>
<proteinExistence type="predicted"/>
<dbReference type="Proteomes" id="UP000234845">
    <property type="component" value="Unassembled WGS sequence"/>
</dbReference>
<organism evidence="8 9">
    <name type="scientific">Kineobactrum sediminis</name>
    <dbReference type="NCBI Taxonomy" id="1905677"/>
    <lineage>
        <taxon>Bacteria</taxon>
        <taxon>Pseudomonadati</taxon>
        <taxon>Pseudomonadota</taxon>
        <taxon>Gammaproteobacteria</taxon>
        <taxon>Cellvibrionales</taxon>
        <taxon>Halieaceae</taxon>
        <taxon>Kineobactrum</taxon>
    </lineage>
</organism>